<evidence type="ECO:0000313" key="2">
    <source>
        <dbReference type="EMBL" id="CAI2192118.1"/>
    </source>
</evidence>
<protein>
    <submittedName>
        <fullName evidence="2">18376_t:CDS:1</fullName>
    </submittedName>
</protein>
<accession>A0A9W4T2H1</accession>
<reference evidence="2" key="1">
    <citation type="submission" date="2022-08" db="EMBL/GenBank/DDBJ databases">
        <authorList>
            <person name="Kallberg Y."/>
            <person name="Tangrot J."/>
            <person name="Rosling A."/>
        </authorList>
    </citation>
    <scope>NUCLEOTIDE SEQUENCE</scope>
    <source>
        <strain evidence="2">Wild A</strain>
    </source>
</reference>
<feature type="domain" description="Polymerase nucleotidyl transferase" evidence="1">
    <location>
        <begin position="70"/>
        <end position="128"/>
    </location>
</feature>
<dbReference type="InterPro" id="IPR002934">
    <property type="entry name" value="Polymerase_NTP_transf_dom"/>
</dbReference>
<comment type="caution">
    <text evidence="2">The sequence shown here is derived from an EMBL/GenBank/DDBJ whole genome shotgun (WGS) entry which is preliminary data.</text>
</comment>
<proteinExistence type="predicted"/>
<name>A0A9W4T2H1_9GLOM</name>
<dbReference type="Gene3D" id="1.20.120.920">
    <property type="entry name" value="CRISPR-associated endonuclease Cas1, C-terminal domain"/>
    <property type="match status" value="1"/>
</dbReference>
<dbReference type="SUPFAM" id="SSF81301">
    <property type="entry name" value="Nucleotidyltransferase"/>
    <property type="match status" value="1"/>
</dbReference>
<dbReference type="Gene3D" id="3.30.460.10">
    <property type="entry name" value="Beta Polymerase, domain 2"/>
    <property type="match status" value="1"/>
</dbReference>
<dbReference type="OrthoDB" id="10474701at2759"/>
<dbReference type="Pfam" id="PF01909">
    <property type="entry name" value="NTP_transf_2"/>
    <property type="match status" value="1"/>
</dbReference>
<dbReference type="Proteomes" id="UP001153678">
    <property type="component" value="Unassembled WGS sequence"/>
</dbReference>
<dbReference type="InterPro" id="IPR043519">
    <property type="entry name" value="NT_sf"/>
</dbReference>
<dbReference type="CDD" id="cd05403">
    <property type="entry name" value="NT_KNTase_like"/>
    <property type="match status" value="1"/>
</dbReference>
<evidence type="ECO:0000313" key="3">
    <source>
        <dbReference type="Proteomes" id="UP001153678"/>
    </source>
</evidence>
<dbReference type="EMBL" id="CAMKVN010008040">
    <property type="protein sequence ID" value="CAI2192118.1"/>
    <property type="molecule type" value="Genomic_DNA"/>
</dbReference>
<organism evidence="2 3">
    <name type="scientific">Funneliformis geosporum</name>
    <dbReference type="NCBI Taxonomy" id="1117311"/>
    <lineage>
        <taxon>Eukaryota</taxon>
        <taxon>Fungi</taxon>
        <taxon>Fungi incertae sedis</taxon>
        <taxon>Mucoromycota</taxon>
        <taxon>Glomeromycotina</taxon>
        <taxon>Glomeromycetes</taxon>
        <taxon>Glomerales</taxon>
        <taxon>Glomeraceae</taxon>
        <taxon>Funneliformis</taxon>
    </lineage>
</organism>
<keyword evidence="3" id="KW-1185">Reference proteome</keyword>
<evidence type="ECO:0000259" key="1">
    <source>
        <dbReference type="Pfam" id="PF01909"/>
    </source>
</evidence>
<gene>
    <name evidence="2" type="ORF">FWILDA_LOCUS15415</name>
</gene>
<dbReference type="AlphaFoldDB" id="A0A9W4T2H1"/>
<sequence>MRELLKKALNKIEEEELDELGEMGAIQAFEVSQEGKEARSPRETFRLAAQFEEIITHILNLLPKFINYQILQKILSKYPYHFYAYGSRVKGTARKFSDLDICYHEDIPDEIICQVKGELEEIRENDELSLKNNQFTLIDKKEQVKLQFSLDDINCIILENSHSRLTSHLLSKLAENNISLIVTNEKYDPTGLLISLNQHFSPLSVFQNGDKTNREGVVAKYFFQKLYGKDFVRFSDDNINGALNYGYKILTSAISRTLTSYGLNNHLGIKHLLTNFAKLEKESKLSSQVREGIAKIIYYPVKINKIKTKVYVAIDIMIKSFISCLKENSTSKIRLPTLIVQGFENEEEG</sequence>
<dbReference type="InterPro" id="IPR042206">
    <property type="entry name" value="CRISPR-assoc_Cas1_C"/>
</dbReference>